<protein>
    <submittedName>
        <fullName evidence="1">Uncharacterized protein</fullName>
    </submittedName>
</protein>
<name>A0ACC0B4N5_CATRO</name>
<evidence type="ECO:0000313" key="2">
    <source>
        <dbReference type="Proteomes" id="UP001060085"/>
    </source>
</evidence>
<proteinExistence type="predicted"/>
<comment type="caution">
    <text evidence="1">The sequence shown here is derived from an EMBL/GenBank/DDBJ whole genome shotgun (WGS) entry which is preliminary data.</text>
</comment>
<keyword evidence="2" id="KW-1185">Reference proteome</keyword>
<gene>
    <name evidence="1" type="ORF">M9H77_17449</name>
</gene>
<organism evidence="1 2">
    <name type="scientific">Catharanthus roseus</name>
    <name type="common">Madagascar periwinkle</name>
    <name type="synonym">Vinca rosea</name>
    <dbReference type="NCBI Taxonomy" id="4058"/>
    <lineage>
        <taxon>Eukaryota</taxon>
        <taxon>Viridiplantae</taxon>
        <taxon>Streptophyta</taxon>
        <taxon>Embryophyta</taxon>
        <taxon>Tracheophyta</taxon>
        <taxon>Spermatophyta</taxon>
        <taxon>Magnoliopsida</taxon>
        <taxon>eudicotyledons</taxon>
        <taxon>Gunneridae</taxon>
        <taxon>Pentapetalae</taxon>
        <taxon>asterids</taxon>
        <taxon>lamiids</taxon>
        <taxon>Gentianales</taxon>
        <taxon>Apocynaceae</taxon>
        <taxon>Rauvolfioideae</taxon>
        <taxon>Vinceae</taxon>
        <taxon>Catharanthinae</taxon>
        <taxon>Catharanthus</taxon>
    </lineage>
</organism>
<dbReference type="Proteomes" id="UP001060085">
    <property type="component" value="Linkage Group LG04"/>
</dbReference>
<reference evidence="2" key="1">
    <citation type="journal article" date="2023" name="Nat. Plants">
        <title>Single-cell RNA sequencing provides a high-resolution roadmap for understanding the multicellular compartmentation of specialized metabolism.</title>
        <authorList>
            <person name="Sun S."/>
            <person name="Shen X."/>
            <person name="Li Y."/>
            <person name="Li Y."/>
            <person name="Wang S."/>
            <person name="Li R."/>
            <person name="Zhang H."/>
            <person name="Shen G."/>
            <person name="Guo B."/>
            <person name="Wei J."/>
            <person name="Xu J."/>
            <person name="St-Pierre B."/>
            <person name="Chen S."/>
            <person name="Sun C."/>
        </authorList>
    </citation>
    <scope>NUCLEOTIDE SEQUENCE [LARGE SCALE GENOMIC DNA]</scope>
</reference>
<sequence length="166" mass="19288">MACRAVALLQPLVFCNAVCYCKRRLVAIFIRSLFYKGPEYDRLCRFSLAVGTSKRIVTFHRCSVSSQSQYDFFFAGRTDLRQWRVFVQFSGIPNRLKPTVEEEKKDNIFVQQVVSELRNNYNFLVLFNGAVDHSGNSRYEGTVEFLKYGQRILVLVIYIAVALRVY</sequence>
<dbReference type="EMBL" id="CM044704">
    <property type="protein sequence ID" value="KAI5667596.1"/>
    <property type="molecule type" value="Genomic_DNA"/>
</dbReference>
<evidence type="ECO:0000313" key="1">
    <source>
        <dbReference type="EMBL" id="KAI5667596.1"/>
    </source>
</evidence>
<accession>A0ACC0B4N5</accession>